<keyword evidence="2 5" id="KW-0812">Transmembrane</keyword>
<dbReference type="GO" id="GO:0016020">
    <property type="term" value="C:membrane"/>
    <property type="evidence" value="ECO:0007669"/>
    <property type="project" value="UniProtKB-SubCell"/>
</dbReference>
<keyword evidence="4 5" id="KW-0472">Membrane</keyword>
<dbReference type="AlphaFoldDB" id="A0A0G1DHU8"/>
<dbReference type="PANTHER" id="PTHR37422">
    <property type="entry name" value="TEICHURONIC ACID BIOSYNTHESIS PROTEIN TUAE"/>
    <property type="match status" value="1"/>
</dbReference>
<accession>A0A0G1DHU8</accession>
<feature type="transmembrane region" description="Helical" evidence="5">
    <location>
        <begin position="115"/>
        <end position="137"/>
    </location>
</feature>
<dbReference type="Pfam" id="PF04932">
    <property type="entry name" value="Wzy_C"/>
    <property type="match status" value="1"/>
</dbReference>
<keyword evidence="3 5" id="KW-1133">Transmembrane helix</keyword>
<feature type="transmembrane region" description="Helical" evidence="5">
    <location>
        <begin position="357"/>
        <end position="374"/>
    </location>
</feature>
<feature type="transmembrane region" description="Helical" evidence="5">
    <location>
        <begin position="218"/>
        <end position="237"/>
    </location>
</feature>
<evidence type="ECO:0000256" key="4">
    <source>
        <dbReference type="ARBA" id="ARBA00023136"/>
    </source>
</evidence>
<name>A0A0G1DHU8_9BACT</name>
<dbReference type="Proteomes" id="UP000034090">
    <property type="component" value="Unassembled WGS sequence"/>
</dbReference>
<protein>
    <recommendedName>
        <fullName evidence="6">O-antigen ligase-related domain-containing protein</fullName>
    </recommendedName>
</protein>
<gene>
    <name evidence="7" type="ORF">UV74_C0013G0254</name>
</gene>
<feature type="transmembrane region" description="Helical" evidence="5">
    <location>
        <begin position="303"/>
        <end position="327"/>
    </location>
</feature>
<evidence type="ECO:0000313" key="7">
    <source>
        <dbReference type="EMBL" id="KKS97132.1"/>
    </source>
</evidence>
<feature type="transmembrane region" description="Helical" evidence="5">
    <location>
        <begin position="334"/>
        <end position="351"/>
    </location>
</feature>
<evidence type="ECO:0000256" key="1">
    <source>
        <dbReference type="ARBA" id="ARBA00004141"/>
    </source>
</evidence>
<proteinExistence type="predicted"/>
<feature type="transmembrane region" description="Helical" evidence="5">
    <location>
        <begin position="36"/>
        <end position="54"/>
    </location>
</feature>
<comment type="caution">
    <text evidence="7">The sequence shown here is derived from an EMBL/GenBank/DDBJ whole genome shotgun (WGS) entry which is preliminary data.</text>
</comment>
<evidence type="ECO:0000256" key="5">
    <source>
        <dbReference type="SAM" id="Phobius"/>
    </source>
</evidence>
<feature type="transmembrane region" description="Helical" evidence="5">
    <location>
        <begin position="61"/>
        <end position="77"/>
    </location>
</feature>
<feature type="transmembrane region" description="Helical" evidence="5">
    <location>
        <begin position="83"/>
        <end position="103"/>
    </location>
</feature>
<feature type="domain" description="O-antigen ligase-related" evidence="6">
    <location>
        <begin position="185"/>
        <end position="319"/>
    </location>
</feature>
<dbReference type="InterPro" id="IPR051533">
    <property type="entry name" value="WaaL-like"/>
</dbReference>
<sequence>MIKKNNFSKLLIFLIFVLLPFGQLPGFLIDRLVKISFTIHPIDIVVIILGLINFNLKLARAVIFVSLFSLALSLGFFDPGKVVFGSLYLIRFIFYLIFPFVIRKYVGEDVGNKKSLVNLLVAIGVVIAIIGFCQYLFFPDLRSLKYFGWDDHYFRLVGAFLDPAFMGIMLALAILASLFTSTMWVTLLMTVALSLTYSRASYLSLIIGLIVLSCFKKSFVKSSLAIIIFLLLSMPLLPRPKGEGVNLLRTNSIVQKNDNLGLSYKIVSKYPVFGVGFNNICQARSLIEKDLPVNSCSGLDNSMLFIVATTGAVGAMIFVSFGINLWVKTKKNNSGLLFKVSLVAVIVHSQFTNTLFYNFILLWLGILIGISRNFKENS</sequence>
<dbReference type="EMBL" id="LCFQ01000013">
    <property type="protein sequence ID" value="KKS97132.1"/>
    <property type="molecule type" value="Genomic_DNA"/>
</dbReference>
<reference evidence="7 8" key="1">
    <citation type="journal article" date="2015" name="Nature">
        <title>rRNA introns, odd ribosomes, and small enigmatic genomes across a large radiation of phyla.</title>
        <authorList>
            <person name="Brown C.T."/>
            <person name="Hug L.A."/>
            <person name="Thomas B.C."/>
            <person name="Sharon I."/>
            <person name="Castelle C.J."/>
            <person name="Singh A."/>
            <person name="Wilkins M.J."/>
            <person name="Williams K.H."/>
            <person name="Banfield J.F."/>
        </authorList>
    </citation>
    <scope>NUCLEOTIDE SEQUENCE [LARGE SCALE GENOMIC DNA]</scope>
</reference>
<dbReference type="PANTHER" id="PTHR37422:SF13">
    <property type="entry name" value="LIPOPOLYSACCHARIDE BIOSYNTHESIS PROTEIN PA4999-RELATED"/>
    <property type="match status" value="1"/>
</dbReference>
<evidence type="ECO:0000256" key="3">
    <source>
        <dbReference type="ARBA" id="ARBA00022989"/>
    </source>
</evidence>
<comment type="subcellular location">
    <subcellularLocation>
        <location evidence="1">Membrane</location>
        <topology evidence="1">Multi-pass membrane protein</topology>
    </subcellularLocation>
</comment>
<feature type="transmembrane region" description="Helical" evidence="5">
    <location>
        <begin position="164"/>
        <end position="197"/>
    </location>
</feature>
<evidence type="ECO:0000256" key="2">
    <source>
        <dbReference type="ARBA" id="ARBA00022692"/>
    </source>
</evidence>
<organism evidence="7 8">
    <name type="scientific">Candidatus Woesebacteria bacterium GW2011_GWB1_43_14</name>
    <dbReference type="NCBI Taxonomy" id="1618578"/>
    <lineage>
        <taxon>Bacteria</taxon>
        <taxon>Candidatus Woeseibacteriota</taxon>
    </lineage>
</organism>
<dbReference type="STRING" id="1618578.UV74_C0013G0254"/>
<evidence type="ECO:0000313" key="8">
    <source>
        <dbReference type="Proteomes" id="UP000034090"/>
    </source>
</evidence>
<dbReference type="InterPro" id="IPR007016">
    <property type="entry name" value="O-antigen_ligase-rel_domated"/>
</dbReference>
<evidence type="ECO:0000259" key="6">
    <source>
        <dbReference type="Pfam" id="PF04932"/>
    </source>
</evidence>